<keyword evidence="3 8" id="KW-0349">Heme</keyword>
<dbReference type="InterPro" id="IPR017972">
    <property type="entry name" value="Cyt_P450_CS"/>
</dbReference>
<evidence type="ECO:0000256" key="3">
    <source>
        <dbReference type="ARBA" id="ARBA00022617"/>
    </source>
</evidence>
<dbReference type="EMBL" id="JBFCZG010000003">
    <property type="protein sequence ID" value="KAL3425116.1"/>
    <property type="molecule type" value="Genomic_DNA"/>
</dbReference>
<dbReference type="InterPro" id="IPR002401">
    <property type="entry name" value="Cyt_P450_E_grp-I"/>
</dbReference>
<evidence type="ECO:0000256" key="5">
    <source>
        <dbReference type="ARBA" id="ARBA00023002"/>
    </source>
</evidence>
<evidence type="ECO:0000256" key="1">
    <source>
        <dbReference type="ARBA" id="ARBA00001971"/>
    </source>
</evidence>
<proteinExistence type="inferred from homology"/>
<evidence type="ECO:0000256" key="4">
    <source>
        <dbReference type="ARBA" id="ARBA00022723"/>
    </source>
</evidence>
<comment type="caution">
    <text evidence="10">The sequence shown here is derived from an EMBL/GenBank/DDBJ whole genome shotgun (WGS) entry which is preliminary data.</text>
</comment>
<evidence type="ECO:0000256" key="2">
    <source>
        <dbReference type="ARBA" id="ARBA00010617"/>
    </source>
</evidence>
<dbReference type="PANTHER" id="PTHR24305">
    <property type="entry name" value="CYTOCHROME P450"/>
    <property type="match status" value="1"/>
</dbReference>
<evidence type="ECO:0000256" key="9">
    <source>
        <dbReference type="SAM" id="Phobius"/>
    </source>
</evidence>
<keyword evidence="6 8" id="KW-0408">Iron</keyword>
<dbReference type="Proteomes" id="UP001629113">
    <property type="component" value="Unassembled WGS sequence"/>
</dbReference>
<dbReference type="PRINTS" id="PR00385">
    <property type="entry name" value="P450"/>
</dbReference>
<dbReference type="SUPFAM" id="SSF48264">
    <property type="entry name" value="Cytochrome P450"/>
    <property type="match status" value="1"/>
</dbReference>
<dbReference type="InterPro" id="IPR050121">
    <property type="entry name" value="Cytochrome_P450_monoxygenase"/>
</dbReference>
<feature type="transmembrane region" description="Helical" evidence="9">
    <location>
        <begin position="21"/>
        <end position="42"/>
    </location>
</feature>
<evidence type="ECO:0000256" key="8">
    <source>
        <dbReference type="RuleBase" id="RU000461"/>
    </source>
</evidence>
<name>A0ABR4PP45_9HELO</name>
<dbReference type="PANTHER" id="PTHR24305:SF230">
    <property type="entry name" value="P450, PUTATIVE (EUROFUNG)-RELATED"/>
    <property type="match status" value="1"/>
</dbReference>
<keyword evidence="7 8" id="KW-0503">Monooxygenase</keyword>
<dbReference type="InterPro" id="IPR001128">
    <property type="entry name" value="Cyt_P450"/>
</dbReference>
<keyword evidence="9" id="KW-0812">Transmembrane</keyword>
<dbReference type="Gene3D" id="1.10.630.10">
    <property type="entry name" value="Cytochrome P450"/>
    <property type="match status" value="1"/>
</dbReference>
<dbReference type="InterPro" id="IPR036396">
    <property type="entry name" value="Cyt_P450_sf"/>
</dbReference>
<evidence type="ECO:0000256" key="6">
    <source>
        <dbReference type="ARBA" id="ARBA00023004"/>
    </source>
</evidence>
<organism evidence="10 11">
    <name type="scientific">Phlyctema vagabunda</name>
    <dbReference type="NCBI Taxonomy" id="108571"/>
    <lineage>
        <taxon>Eukaryota</taxon>
        <taxon>Fungi</taxon>
        <taxon>Dikarya</taxon>
        <taxon>Ascomycota</taxon>
        <taxon>Pezizomycotina</taxon>
        <taxon>Leotiomycetes</taxon>
        <taxon>Helotiales</taxon>
        <taxon>Dermateaceae</taxon>
        <taxon>Phlyctema</taxon>
    </lineage>
</organism>
<gene>
    <name evidence="10" type="ORF">PVAG01_04397</name>
</gene>
<reference evidence="10 11" key="1">
    <citation type="submission" date="2024-06" db="EMBL/GenBank/DDBJ databases">
        <title>Complete genome of Phlyctema vagabunda strain 19-DSS-EL-015.</title>
        <authorList>
            <person name="Fiorenzani C."/>
        </authorList>
    </citation>
    <scope>NUCLEOTIDE SEQUENCE [LARGE SCALE GENOMIC DNA]</scope>
    <source>
        <strain evidence="10 11">19-DSS-EL-015</strain>
    </source>
</reference>
<dbReference type="PROSITE" id="PS00086">
    <property type="entry name" value="CYTOCHROME_P450"/>
    <property type="match status" value="1"/>
</dbReference>
<evidence type="ECO:0000256" key="7">
    <source>
        <dbReference type="ARBA" id="ARBA00023033"/>
    </source>
</evidence>
<dbReference type="PRINTS" id="PR00463">
    <property type="entry name" value="EP450I"/>
</dbReference>
<keyword evidence="11" id="KW-1185">Reference proteome</keyword>
<evidence type="ECO:0000313" key="11">
    <source>
        <dbReference type="Proteomes" id="UP001629113"/>
    </source>
</evidence>
<dbReference type="CDD" id="cd11058">
    <property type="entry name" value="CYP60B-like"/>
    <property type="match status" value="1"/>
</dbReference>
<accession>A0ABR4PP45</accession>
<dbReference type="Pfam" id="PF00067">
    <property type="entry name" value="p450"/>
    <property type="match status" value="1"/>
</dbReference>
<comment type="cofactor">
    <cofactor evidence="1">
        <name>heme</name>
        <dbReference type="ChEBI" id="CHEBI:30413"/>
    </cofactor>
</comment>
<comment type="similarity">
    <text evidence="2 8">Belongs to the cytochrome P450 family.</text>
</comment>
<protein>
    <submittedName>
        <fullName evidence="10">Cytochrome P450 ClCP1</fullName>
    </submittedName>
</protein>
<evidence type="ECO:0000313" key="10">
    <source>
        <dbReference type="EMBL" id="KAL3425116.1"/>
    </source>
</evidence>
<keyword evidence="5 8" id="KW-0560">Oxidoreductase</keyword>
<keyword evidence="9" id="KW-0472">Membrane</keyword>
<keyword evidence="4 8" id="KW-0479">Metal-binding</keyword>
<sequence length="501" mass="57665">MTLLSYLDNASITRQFSVIEWMGTIAVLTVFILSCQAIYNLYFHPLAGVPGPLLARASRLWYVHKLLRGSMAKEIHKVHEKYGKMVRIAPDELVFTEPDAWKDIYGHRAGKGEVPKDPNFYNNLSSRATSIINAPGARHGEIRRLLSYGFSEKALREQEVLVQGYCTMFLDRLDELRTLGAEIDMVKWYNFFTFDVIGDLAFGEAFGCLKSSDYHPWIICMFRNIKATAFLRSVDYFPFLKPVKQYLVPKELVRTRNEHRAMTVSLGMQRRNTPSDRIDFMSRMTKENGISDEEFVASTGTLVIAGSETTATLLSGLTHQLLMNPKVLKTLTNEVRTAFAAEEDINFIEVGKLKYLMACLEEALRFYPAAPEAFPRRTKVGEEFYGQWVPAETTVSVYHYAAYHSTEHFFLADQFIPERWLGDERFKNDHKNMMQPFSFGPRNCLGKNLAIVEMRLVLSRLIYRYDLEIEPGHQDWDNQRTWLLWEKGPLRVKLTPAKAAQ</sequence>
<keyword evidence="9" id="KW-1133">Transmembrane helix</keyword>